<evidence type="ECO:0000313" key="1">
    <source>
        <dbReference type="EMBL" id="GAA5804116.1"/>
    </source>
</evidence>
<evidence type="ECO:0000313" key="2">
    <source>
        <dbReference type="Proteomes" id="UP001476247"/>
    </source>
</evidence>
<keyword evidence="2" id="KW-1185">Reference proteome</keyword>
<name>A0ABP9YAX6_9FUNG</name>
<organism evidence="1 2">
    <name type="scientific">Helicostylum pulchrum</name>
    <dbReference type="NCBI Taxonomy" id="562976"/>
    <lineage>
        <taxon>Eukaryota</taxon>
        <taxon>Fungi</taxon>
        <taxon>Fungi incertae sedis</taxon>
        <taxon>Mucoromycota</taxon>
        <taxon>Mucoromycotina</taxon>
        <taxon>Mucoromycetes</taxon>
        <taxon>Mucorales</taxon>
        <taxon>Mucorineae</taxon>
        <taxon>Mucoraceae</taxon>
        <taxon>Helicostylum</taxon>
    </lineage>
</organism>
<comment type="caution">
    <text evidence="1">The sequence shown here is derived from an EMBL/GenBank/DDBJ whole genome shotgun (WGS) entry which is preliminary data.</text>
</comment>
<gene>
    <name evidence="1" type="ORF">HPULCUR_009602</name>
</gene>
<sequence>MSSYFEKMNSELTIPATYDVDLDAFMNPNSGSVQDSFGDTTTNVQQLIHAAK</sequence>
<protein>
    <submittedName>
        <fullName evidence="1">Uncharacterized protein</fullName>
    </submittedName>
</protein>
<proteinExistence type="predicted"/>
<dbReference type="EMBL" id="BAABUJ010000032">
    <property type="protein sequence ID" value="GAA5804116.1"/>
    <property type="molecule type" value="Genomic_DNA"/>
</dbReference>
<dbReference type="Proteomes" id="UP001476247">
    <property type="component" value="Unassembled WGS sequence"/>
</dbReference>
<reference evidence="1 2" key="1">
    <citation type="submission" date="2024-04" db="EMBL/GenBank/DDBJ databases">
        <title>genome sequences of Mucor flavus KT1a and Helicostylum pulchrum KT1b strains isolation_sourced from the surface of a dry-aged beef.</title>
        <authorList>
            <person name="Toyotome T."/>
            <person name="Hosono M."/>
            <person name="Torimaru M."/>
            <person name="Fukuda K."/>
            <person name="Mikami N."/>
        </authorList>
    </citation>
    <scope>NUCLEOTIDE SEQUENCE [LARGE SCALE GENOMIC DNA]</scope>
    <source>
        <strain evidence="1 2">KT1b</strain>
    </source>
</reference>
<accession>A0ABP9YAX6</accession>